<evidence type="ECO:0000256" key="5">
    <source>
        <dbReference type="ARBA" id="ARBA00022989"/>
    </source>
</evidence>
<accession>A0A345UIC6</accession>
<dbReference type="Pfam" id="PF00474">
    <property type="entry name" value="SSF"/>
    <property type="match status" value="1"/>
</dbReference>
<evidence type="ECO:0000256" key="3">
    <source>
        <dbReference type="ARBA" id="ARBA00022448"/>
    </source>
</evidence>
<dbReference type="InterPro" id="IPR001734">
    <property type="entry name" value="Na/solute_symporter"/>
</dbReference>
<evidence type="ECO:0000256" key="4">
    <source>
        <dbReference type="ARBA" id="ARBA00022692"/>
    </source>
</evidence>
<evidence type="ECO:0000313" key="10">
    <source>
        <dbReference type="Proteomes" id="UP000254808"/>
    </source>
</evidence>
<dbReference type="PANTHER" id="PTHR48086:SF7">
    <property type="entry name" value="SODIUM-SOLUTE SYMPORTER-RELATED"/>
    <property type="match status" value="1"/>
</dbReference>
<feature type="transmembrane region" description="Helical" evidence="8">
    <location>
        <begin position="370"/>
        <end position="392"/>
    </location>
</feature>
<feature type="transmembrane region" description="Helical" evidence="8">
    <location>
        <begin position="185"/>
        <end position="206"/>
    </location>
</feature>
<dbReference type="PANTHER" id="PTHR48086">
    <property type="entry name" value="SODIUM/PROLINE SYMPORTER-RELATED"/>
    <property type="match status" value="1"/>
</dbReference>
<feature type="transmembrane region" description="Helical" evidence="8">
    <location>
        <begin position="226"/>
        <end position="249"/>
    </location>
</feature>
<organism evidence="9 10">
    <name type="scientific">Cyclonatronum proteinivorum</name>
    <dbReference type="NCBI Taxonomy" id="1457365"/>
    <lineage>
        <taxon>Bacteria</taxon>
        <taxon>Pseudomonadati</taxon>
        <taxon>Balneolota</taxon>
        <taxon>Balneolia</taxon>
        <taxon>Balneolales</taxon>
        <taxon>Cyclonatronaceae</taxon>
        <taxon>Cyclonatronum</taxon>
    </lineage>
</organism>
<protein>
    <submittedName>
        <fullName evidence="9">Solute:Na+ symporter, SSS family</fullName>
    </submittedName>
</protein>
<proteinExistence type="inferred from homology"/>
<keyword evidence="3" id="KW-0813">Transport</keyword>
<feature type="transmembrane region" description="Helical" evidence="8">
    <location>
        <begin position="46"/>
        <end position="70"/>
    </location>
</feature>
<dbReference type="InterPro" id="IPR038377">
    <property type="entry name" value="Na/Glc_symporter_sf"/>
</dbReference>
<keyword evidence="10" id="KW-1185">Reference proteome</keyword>
<dbReference type="EMBL" id="CP027806">
    <property type="protein sequence ID" value="AXJ00228.1"/>
    <property type="molecule type" value="Genomic_DNA"/>
</dbReference>
<evidence type="ECO:0000256" key="7">
    <source>
        <dbReference type="RuleBase" id="RU362091"/>
    </source>
</evidence>
<dbReference type="Gene3D" id="1.20.1730.10">
    <property type="entry name" value="Sodium/glucose cotransporter"/>
    <property type="match status" value="1"/>
</dbReference>
<dbReference type="InterPro" id="IPR050277">
    <property type="entry name" value="Sodium:Solute_Symporter"/>
</dbReference>
<evidence type="ECO:0000313" key="9">
    <source>
        <dbReference type="EMBL" id="AXJ00228.1"/>
    </source>
</evidence>
<feature type="transmembrane region" description="Helical" evidence="8">
    <location>
        <begin position="466"/>
        <end position="484"/>
    </location>
</feature>
<evidence type="ECO:0000256" key="6">
    <source>
        <dbReference type="ARBA" id="ARBA00023136"/>
    </source>
</evidence>
<feature type="transmembrane region" description="Helical" evidence="8">
    <location>
        <begin position="6"/>
        <end position="25"/>
    </location>
</feature>
<keyword evidence="5 8" id="KW-1133">Transmembrane helix</keyword>
<evidence type="ECO:0000256" key="8">
    <source>
        <dbReference type="SAM" id="Phobius"/>
    </source>
</evidence>
<reference evidence="9 10" key="1">
    <citation type="submission" date="2018-03" db="EMBL/GenBank/DDBJ databases">
        <title>Phenotypic and genomic properties of Cyclonatronum proteinivorum gen. nov., sp. nov., a haloalkaliphilic bacteroidete from soda lakes possessing Na+-translocating rhodopsin.</title>
        <authorList>
            <person name="Toshchakov S.V."/>
            <person name="Korzhenkov A."/>
            <person name="Samarov N.I."/>
            <person name="Kublanov I.V."/>
            <person name="Muntyan M.S."/>
            <person name="Sorokin D.Y."/>
        </authorList>
    </citation>
    <scope>NUCLEOTIDE SEQUENCE [LARGE SCALE GENOMIC DNA]</scope>
    <source>
        <strain evidence="9 10">Omega</strain>
    </source>
</reference>
<feature type="transmembrane region" description="Helical" evidence="8">
    <location>
        <begin position="323"/>
        <end position="349"/>
    </location>
</feature>
<keyword evidence="6 8" id="KW-0472">Membrane</keyword>
<dbReference type="AlphaFoldDB" id="A0A345UIC6"/>
<feature type="transmembrane region" description="Helical" evidence="8">
    <location>
        <begin position="427"/>
        <end position="446"/>
    </location>
</feature>
<feature type="transmembrane region" description="Helical" evidence="8">
    <location>
        <begin position="76"/>
        <end position="93"/>
    </location>
</feature>
<dbReference type="KEGG" id="cprv:CYPRO_0951"/>
<name>A0A345UIC6_9BACT</name>
<dbReference type="GO" id="GO:0022857">
    <property type="term" value="F:transmembrane transporter activity"/>
    <property type="evidence" value="ECO:0007669"/>
    <property type="project" value="InterPro"/>
</dbReference>
<comment type="similarity">
    <text evidence="2 7">Belongs to the sodium:solute symporter (SSF) (TC 2.A.21) family.</text>
</comment>
<feature type="transmembrane region" description="Helical" evidence="8">
    <location>
        <begin position="154"/>
        <end position="173"/>
    </location>
</feature>
<sequence>MMHPIDVAVFVLYMAGVLGVGFYFMRRNAGNEDYYLGGRNMDYKHVGLSVVATDVGGGFSIGLGGLGFVMGISGSWMLFTGLIGAWMAAVLLIPRVKPIADAQRFYTMPDLFGYFFSSKAAIIAGVISAIGYLGFTSSQILAGAVLASATFDGLSLNTALYVMGFIIIIYTVMGGIKAVIYTDTFQWILLLGGLIFIGIPLGYQAVGGYEAIAATVAPEMLRLSNISWQQILNWGITIIPIWFVGMTLYQRIYATRSVAEAKKAWYLAGLFEWPVMAFMGVLLGLFARVAADQGLFAYLGFAGVEGIHQEQGLPFLLRTILPVGLMGLMMAAYFSAIMSTADSCLVAASGNITGDLLRKWMGFDLDDARLIRLSQLVTLLLGAAALMLAAAMETVLDIMLYSYAVMVSGLLVPILGGLYWKRAGSEAAIASMLTGGGLTLLLTLIPEMQRARGSAEILTLPLGLDPIIFGITAAAAVFFITGLIRPRKPSIEKNNSSVTR</sequence>
<dbReference type="PROSITE" id="PS50283">
    <property type="entry name" value="NA_SOLUT_SYMP_3"/>
    <property type="match status" value="1"/>
</dbReference>
<comment type="subcellular location">
    <subcellularLocation>
        <location evidence="1">Membrane</location>
        <topology evidence="1">Multi-pass membrane protein</topology>
    </subcellularLocation>
</comment>
<dbReference type="CDD" id="cd10322">
    <property type="entry name" value="SLC5sbd"/>
    <property type="match status" value="1"/>
</dbReference>
<keyword evidence="4 8" id="KW-0812">Transmembrane</keyword>
<dbReference type="Proteomes" id="UP000254808">
    <property type="component" value="Chromosome"/>
</dbReference>
<evidence type="ECO:0000256" key="2">
    <source>
        <dbReference type="ARBA" id="ARBA00006434"/>
    </source>
</evidence>
<gene>
    <name evidence="9" type="ORF">CYPRO_0951</name>
</gene>
<feature type="transmembrane region" description="Helical" evidence="8">
    <location>
        <begin position="114"/>
        <end position="134"/>
    </location>
</feature>
<feature type="transmembrane region" description="Helical" evidence="8">
    <location>
        <begin position="270"/>
        <end position="291"/>
    </location>
</feature>
<evidence type="ECO:0000256" key="1">
    <source>
        <dbReference type="ARBA" id="ARBA00004141"/>
    </source>
</evidence>
<feature type="transmembrane region" description="Helical" evidence="8">
    <location>
        <begin position="398"/>
        <end position="420"/>
    </location>
</feature>
<dbReference type="GO" id="GO:0005886">
    <property type="term" value="C:plasma membrane"/>
    <property type="evidence" value="ECO:0007669"/>
    <property type="project" value="TreeGrafter"/>
</dbReference>